<keyword evidence="4 7" id="KW-0233">DNA recombination</keyword>
<sequence length="249" mass="27495">MLIDTKMLVLRAVDYKESDRILTVLTPDLGRVTVKARACRRKGSRLAAAVQLLTYSEAGLFAYRDHYTLNEAEPLECFWGVRAGVEKLALGSYFAESMEAVTGEGESDPALLSLILNSLYALDKLDKPLPVVKGAYELKLMALAGYEPLLEGCAVCGAPEPEEPRFSRTDGLLRCARCARGTGDALALSPAVLAAMRHVVYGDPKRLFSFRLEPGEWRQFARVCEGFLTTQLDRGFRTLDFYHSLVPAP</sequence>
<dbReference type="Gene3D" id="2.40.50.140">
    <property type="entry name" value="Nucleic acid-binding proteins"/>
    <property type="match status" value="1"/>
</dbReference>
<comment type="caution">
    <text evidence="9">The sequence shown here is derived from an EMBL/GenBank/DDBJ whole genome shotgun (WGS) entry which is preliminary data.</text>
</comment>
<evidence type="ECO:0000256" key="7">
    <source>
        <dbReference type="HAMAP-Rule" id="MF_00201"/>
    </source>
</evidence>
<dbReference type="Pfam" id="PF02565">
    <property type="entry name" value="RecO_C"/>
    <property type="match status" value="1"/>
</dbReference>
<dbReference type="EMBL" id="DWYC01000052">
    <property type="protein sequence ID" value="HJB56982.1"/>
    <property type="molecule type" value="Genomic_DNA"/>
</dbReference>
<dbReference type="InterPro" id="IPR042242">
    <property type="entry name" value="RecO_C"/>
</dbReference>
<reference evidence="9" key="1">
    <citation type="journal article" date="2021" name="PeerJ">
        <title>Extensive microbial diversity within the chicken gut microbiome revealed by metagenomics and culture.</title>
        <authorList>
            <person name="Gilroy R."/>
            <person name="Ravi A."/>
            <person name="Getino M."/>
            <person name="Pursley I."/>
            <person name="Horton D.L."/>
            <person name="Alikhan N.F."/>
            <person name="Baker D."/>
            <person name="Gharbi K."/>
            <person name="Hall N."/>
            <person name="Watson M."/>
            <person name="Adriaenssens E.M."/>
            <person name="Foster-Nyarko E."/>
            <person name="Jarju S."/>
            <person name="Secka A."/>
            <person name="Antonio M."/>
            <person name="Oren A."/>
            <person name="Chaudhuri R.R."/>
            <person name="La Ragione R."/>
            <person name="Hildebrand F."/>
            <person name="Pallen M.J."/>
        </authorList>
    </citation>
    <scope>NUCLEOTIDE SEQUENCE</scope>
    <source>
        <strain evidence="9">CHK189-11263</strain>
    </source>
</reference>
<gene>
    <name evidence="7 9" type="primary">recO</name>
    <name evidence="9" type="ORF">H9714_05475</name>
</gene>
<dbReference type="GO" id="GO:0006302">
    <property type="term" value="P:double-strand break repair"/>
    <property type="evidence" value="ECO:0007669"/>
    <property type="project" value="TreeGrafter"/>
</dbReference>
<evidence type="ECO:0000256" key="4">
    <source>
        <dbReference type="ARBA" id="ARBA00023172"/>
    </source>
</evidence>
<comment type="similarity">
    <text evidence="1 7">Belongs to the RecO family.</text>
</comment>
<evidence type="ECO:0000256" key="5">
    <source>
        <dbReference type="ARBA" id="ARBA00023204"/>
    </source>
</evidence>
<proteinExistence type="inferred from homology"/>
<keyword evidence="3 7" id="KW-0227">DNA damage</keyword>
<dbReference type="NCBIfam" id="TIGR00613">
    <property type="entry name" value="reco"/>
    <property type="match status" value="1"/>
</dbReference>
<protein>
    <recommendedName>
        <fullName evidence="2 7">DNA repair protein RecO</fullName>
    </recommendedName>
    <alternativeName>
        <fullName evidence="6 7">Recombination protein O</fullName>
    </alternativeName>
</protein>
<reference evidence="9" key="2">
    <citation type="submission" date="2021-04" db="EMBL/GenBank/DDBJ databases">
        <authorList>
            <person name="Gilroy R."/>
        </authorList>
    </citation>
    <scope>NUCLEOTIDE SEQUENCE</scope>
    <source>
        <strain evidence="9">CHK189-11263</strain>
    </source>
</reference>
<keyword evidence="5 7" id="KW-0234">DNA repair</keyword>
<dbReference type="HAMAP" id="MF_00201">
    <property type="entry name" value="RecO"/>
    <property type="match status" value="1"/>
</dbReference>
<evidence type="ECO:0000256" key="3">
    <source>
        <dbReference type="ARBA" id="ARBA00022763"/>
    </source>
</evidence>
<dbReference type="PANTHER" id="PTHR33991">
    <property type="entry name" value="DNA REPAIR PROTEIN RECO"/>
    <property type="match status" value="1"/>
</dbReference>
<comment type="function">
    <text evidence="7">Involved in DNA repair and RecF pathway recombination.</text>
</comment>
<organism evidence="9 10">
    <name type="scientific">Candidatus Flavonifractor intestinipullorum</name>
    <dbReference type="NCBI Taxonomy" id="2838587"/>
    <lineage>
        <taxon>Bacteria</taxon>
        <taxon>Bacillati</taxon>
        <taxon>Bacillota</taxon>
        <taxon>Clostridia</taxon>
        <taxon>Eubacteriales</taxon>
        <taxon>Oscillospiraceae</taxon>
        <taxon>Flavonifractor</taxon>
    </lineage>
</organism>
<evidence type="ECO:0000256" key="1">
    <source>
        <dbReference type="ARBA" id="ARBA00007452"/>
    </source>
</evidence>
<evidence type="ECO:0000256" key="2">
    <source>
        <dbReference type="ARBA" id="ARBA00021310"/>
    </source>
</evidence>
<dbReference type="SUPFAM" id="SSF50249">
    <property type="entry name" value="Nucleic acid-binding proteins"/>
    <property type="match status" value="1"/>
</dbReference>
<feature type="domain" description="DNA replication/recombination mediator RecO N-terminal" evidence="8">
    <location>
        <begin position="1"/>
        <end position="78"/>
    </location>
</feature>
<dbReference type="GO" id="GO:0043590">
    <property type="term" value="C:bacterial nucleoid"/>
    <property type="evidence" value="ECO:0007669"/>
    <property type="project" value="TreeGrafter"/>
</dbReference>
<dbReference type="PANTHER" id="PTHR33991:SF1">
    <property type="entry name" value="DNA REPAIR PROTEIN RECO"/>
    <property type="match status" value="1"/>
</dbReference>
<dbReference type="Proteomes" id="UP000824208">
    <property type="component" value="Unassembled WGS sequence"/>
</dbReference>
<dbReference type="Gene3D" id="6.20.220.20">
    <property type="entry name" value="Recombination protein O, zinc-binding domain"/>
    <property type="match status" value="1"/>
</dbReference>
<evidence type="ECO:0000313" key="10">
    <source>
        <dbReference type="Proteomes" id="UP000824208"/>
    </source>
</evidence>
<evidence type="ECO:0000259" key="8">
    <source>
        <dbReference type="Pfam" id="PF11967"/>
    </source>
</evidence>
<dbReference type="Pfam" id="PF11967">
    <property type="entry name" value="RecO_N"/>
    <property type="match status" value="1"/>
</dbReference>
<dbReference type="SUPFAM" id="SSF57863">
    <property type="entry name" value="ArfGap/RecO-like zinc finger"/>
    <property type="match status" value="1"/>
</dbReference>
<dbReference type="Gene3D" id="1.20.1440.120">
    <property type="entry name" value="Recombination protein O, C-terminal domain"/>
    <property type="match status" value="1"/>
</dbReference>
<evidence type="ECO:0000313" key="9">
    <source>
        <dbReference type="EMBL" id="HJB56982.1"/>
    </source>
</evidence>
<name>A0A9D2S522_9FIRM</name>
<evidence type="ECO:0000256" key="6">
    <source>
        <dbReference type="ARBA" id="ARBA00033409"/>
    </source>
</evidence>
<dbReference type="AlphaFoldDB" id="A0A9D2S522"/>
<dbReference type="InterPro" id="IPR003717">
    <property type="entry name" value="RecO"/>
</dbReference>
<dbReference type="GO" id="GO:0006310">
    <property type="term" value="P:DNA recombination"/>
    <property type="evidence" value="ECO:0007669"/>
    <property type="project" value="UniProtKB-UniRule"/>
</dbReference>
<accession>A0A9D2S522</accession>
<dbReference type="InterPro" id="IPR012340">
    <property type="entry name" value="NA-bd_OB-fold"/>
</dbReference>
<dbReference type="InterPro" id="IPR022572">
    <property type="entry name" value="DNA_rep/recomb_RecO_N"/>
</dbReference>
<dbReference type="InterPro" id="IPR037278">
    <property type="entry name" value="ARFGAP/RecO"/>
</dbReference>